<dbReference type="InterPro" id="IPR023997">
    <property type="entry name" value="TonB-dep_OMP_SusC/RagA_CS"/>
</dbReference>
<protein>
    <submittedName>
        <fullName evidence="12">SusC/RagA family TonB-linked outer membrane protein</fullName>
    </submittedName>
</protein>
<dbReference type="EMBL" id="QEAS01000008">
    <property type="protein sequence ID" value="PWG80532.1"/>
    <property type="molecule type" value="Genomic_DNA"/>
</dbReference>
<evidence type="ECO:0000259" key="11">
    <source>
        <dbReference type="Pfam" id="PF07715"/>
    </source>
</evidence>
<feature type="domain" description="TonB-dependent receptor-like beta-barrel" evidence="10">
    <location>
        <begin position="550"/>
        <end position="1115"/>
    </location>
</feature>
<evidence type="ECO:0000256" key="5">
    <source>
        <dbReference type="ARBA" id="ARBA00023077"/>
    </source>
</evidence>
<dbReference type="Proteomes" id="UP000245647">
    <property type="component" value="Unassembled WGS sequence"/>
</dbReference>
<dbReference type="InterPro" id="IPR008969">
    <property type="entry name" value="CarboxyPept-like_regulatory"/>
</dbReference>
<evidence type="ECO:0000259" key="10">
    <source>
        <dbReference type="Pfam" id="PF00593"/>
    </source>
</evidence>
<dbReference type="InterPro" id="IPR000531">
    <property type="entry name" value="Beta-barrel_TonB"/>
</dbReference>
<dbReference type="InterPro" id="IPR037066">
    <property type="entry name" value="Plug_dom_sf"/>
</dbReference>
<dbReference type="Pfam" id="PF00593">
    <property type="entry name" value="TonB_dep_Rec_b-barrel"/>
    <property type="match status" value="1"/>
</dbReference>
<keyword evidence="5 9" id="KW-0798">TonB box</keyword>
<dbReference type="Gene3D" id="2.40.170.20">
    <property type="entry name" value="TonB-dependent receptor, beta-barrel domain"/>
    <property type="match status" value="1"/>
</dbReference>
<dbReference type="InterPro" id="IPR012910">
    <property type="entry name" value="Plug_dom"/>
</dbReference>
<dbReference type="Pfam" id="PF13715">
    <property type="entry name" value="CarbopepD_reg_2"/>
    <property type="match status" value="1"/>
</dbReference>
<keyword evidence="6 8" id="KW-0472">Membrane</keyword>
<dbReference type="GO" id="GO:0009279">
    <property type="term" value="C:cell outer membrane"/>
    <property type="evidence" value="ECO:0007669"/>
    <property type="project" value="UniProtKB-SubCell"/>
</dbReference>
<keyword evidence="2 8" id="KW-0813">Transport</keyword>
<dbReference type="PROSITE" id="PS52016">
    <property type="entry name" value="TONB_DEPENDENT_REC_3"/>
    <property type="match status" value="1"/>
</dbReference>
<dbReference type="Gene3D" id="2.60.40.1120">
    <property type="entry name" value="Carboxypeptidase-like, regulatory domain"/>
    <property type="match status" value="1"/>
</dbReference>
<evidence type="ECO:0000256" key="1">
    <source>
        <dbReference type="ARBA" id="ARBA00004571"/>
    </source>
</evidence>
<evidence type="ECO:0000313" key="12">
    <source>
        <dbReference type="EMBL" id="PWG80532.1"/>
    </source>
</evidence>
<proteinExistence type="inferred from homology"/>
<comment type="subcellular location">
    <subcellularLocation>
        <location evidence="1 8">Cell outer membrane</location>
        <topology evidence="1 8">Multi-pass membrane protein</topology>
    </subcellularLocation>
</comment>
<dbReference type="Pfam" id="PF07715">
    <property type="entry name" value="Plug"/>
    <property type="match status" value="1"/>
</dbReference>
<feature type="domain" description="TonB-dependent receptor plug" evidence="11">
    <location>
        <begin position="236"/>
        <end position="376"/>
    </location>
</feature>
<keyword evidence="7 8" id="KW-0998">Cell outer membrane</keyword>
<comment type="similarity">
    <text evidence="8 9">Belongs to the TonB-dependent receptor family.</text>
</comment>
<dbReference type="SUPFAM" id="SSF56935">
    <property type="entry name" value="Porins"/>
    <property type="match status" value="1"/>
</dbReference>
<keyword evidence="4 8" id="KW-0812">Transmembrane</keyword>
<evidence type="ECO:0000256" key="8">
    <source>
        <dbReference type="PROSITE-ProRule" id="PRU01360"/>
    </source>
</evidence>
<comment type="caution">
    <text evidence="12">The sequence shown here is derived from an EMBL/GenBank/DDBJ whole genome shotgun (WGS) entry which is preliminary data.</text>
</comment>
<gene>
    <name evidence="12" type="ORF">DDR33_10870</name>
</gene>
<evidence type="ECO:0000256" key="9">
    <source>
        <dbReference type="RuleBase" id="RU003357"/>
    </source>
</evidence>
<evidence type="ECO:0000256" key="3">
    <source>
        <dbReference type="ARBA" id="ARBA00022452"/>
    </source>
</evidence>
<evidence type="ECO:0000313" key="13">
    <source>
        <dbReference type="Proteomes" id="UP000245647"/>
    </source>
</evidence>
<sequence length="1149" mass="126229">MYTFYLKFLVQPPGRTVKKILLIMKLSSLLLITVILHVSAKTSAQKVTLLAKNAPLVEIFNQIRAQTGYDFAVTSATLMDARPVTIEVKNAELHDVLEKIFDKQPLDYSIENKSVIVSRKVPSIVENVKSKAARLFHLPAPVKGRVVDTLGMPLIGATVILKGTNYRAFTDNDGNFVFPSVPHGRYTLAISYVGYAKVEMNITVDGQELNFFIITRLTASSLDKVQIVAYGKESKRFSVGTVHTVSAEAIEKQPVTNPLLTLQGQVPGLSVIAMNGVPGSTTLLQVRGQNGLATSQNFKPYDQPLFLVDGVPFAPQNVNINQLSNLATSQSFSGGINQATGLGAFNGINPNDIESITILTGANATAIYGTKGSNGVVLITTKKGKAGKTTVDINVNSQVNQVARPVKLLSTGQYIQLRKQAYELDEIEPSGDPNNYSGFAPDLFLFDQGKYTNWQKVIQGNSTHNSDIHLSVSGGTENSTFMVSGGYTRSDYNYPGNFADQRYSLHSALTAASANKKLTLSLIADYSYDQNNSAGMGGSAQVIMAPNTPDLRDADGNLVWNYKGVPFENNFYASLLCPTNLETYNFNSSFNINYELIKGLTIGANVGFSRNTNAEHSIAPKIAQYPSSYAQSNAAFANGAAQDINIEPQINYEKNMRKSMLTVLLGGTYEKNTTNTYQVQAYNYSNDNFLNSINGATSLTSWDGQGLYKYVALFGRLKYIYNQKYILEFSGRRDGSSNFGPGRQFGTFGSAGAGWIFSEEKGFENTLPFISFGKLSGSYGTTGQNASQSYQYQPLYSPYPYGNTTPFQDIKQIIPVNLYNPDFHWATKRSIDLSLALGFFADRLLLNATYYRQRQDDQLVAYPLAGQAGFSTVFENQDATVQNKGWEFTLSSSNIKTRNFTWTSNFNLTFNRNKLLSFPNLESSSYAQQYVVGQPTSVMFGYKYKGVNPATGLFEFYAADGTLTSRPQYGTAATGGDQVIIGNRETKYMGGFGNTFTYKKLSLYVFCQFNSSMQPNALSALYNNSVPGYQANVPAYILGKYWTAPGQNAEIQRLASSYNSPYVDPVYSFVQSTGAYSNVTYLRVKTASLSYDLPAAWLAKAHIKNGSVFANAQNLFTFSDYKFGDPEQPGNFAAFPLQRILAFGLNLKL</sequence>
<dbReference type="AlphaFoldDB" id="A0A2U2PH00"/>
<evidence type="ECO:0000256" key="4">
    <source>
        <dbReference type="ARBA" id="ARBA00022692"/>
    </source>
</evidence>
<evidence type="ECO:0000256" key="7">
    <source>
        <dbReference type="ARBA" id="ARBA00023237"/>
    </source>
</evidence>
<dbReference type="InterPro" id="IPR036942">
    <property type="entry name" value="Beta-barrel_TonB_sf"/>
</dbReference>
<evidence type="ECO:0000256" key="2">
    <source>
        <dbReference type="ARBA" id="ARBA00022448"/>
    </source>
</evidence>
<reference evidence="12 13" key="1">
    <citation type="submission" date="2018-04" db="EMBL/GenBank/DDBJ databases">
        <title>Pedobacter chongqingensis sp. nov., isolated from a rottenly hemp rope.</title>
        <authorList>
            <person name="Cai Y."/>
        </authorList>
    </citation>
    <scope>NUCLEOTIDE SEQUENCE [LARGE SCALE GENOMIC DNA]</scope>
    <source>
        <strain evidence="12 13">FJ4-8</strain>
    </source>
</reference>
<name>A0A2U2PH00_9SPHI</name>
<dbReference type="Gene3D" id="3.55.50.30">
    <property type="match status" value="1"/>
</dbReference>
<evidence type="ECO:0000256" key="6">
    <source>
        <dbReference type="ARBA" id="ARBA00023136"/>
    </source>
</evidence>
<keyword evidence="3 8" id="KW-1134">Transmembrane beta strand</keyword>
<dbReference type="SUPFAM" id="SSF49464">
    <property type="entry name" value="Carboxypeptidase regulatory domain-like"/>
    <property type="match status" value="1"/>
</dbReference>
<accession>A0A2U2PH00</accession>
<dbReference type="NCBIfam" id="TIGR04057">
    <property type="entry name" value="SusC_RagA_signa"/>
    <property type="match status" value="1"/>
</dbReference>
<dbReference type="InterPro" id="IPR039426">
    <property type="entry name" value="TonB-dep_rcpt-like"/>
</dbReference>
<dbReference type="Gene3D" id="2.170.130.10">
    <property type="entry name" value="TonB-dependent receptor, plug domain"/>
    <property type="match status" value="1"/>
</dbReference>
<keyword evidence="13" id="KW-1185">Reference proteome</keyword>
<organism evidence="12 13">
    <name type="scientific">Pararcticibacter amylolyticus</name>
    <dbReference type="NCBI Taxonomy" id="2173175"/>
    <lineage>
        <taxon>Bacteria</taxon>
        <taxon>Pseudomonadati</taxon>
        <taxon>Bacteroidota</taxon>
        <taxon>Sphingobacteriia</taxon>
        <taxon>Sphingobacteriales</taxon>
        <taxon>Sphingobacteriaceae</taxon>
        <taxon>Pararcticibacter</taxon>
    </lineage>
</organism>
<dbReference type="InterPro" id="IPR023996">
    <property type="entry name" value="TonB-dep_OMP_SusC/RagA"/>
</dbReference>
<dbReference type="NCBIfam" id="TIGR04056">
    <property type="entry name" value="OMP_RagA_SusC"/>
    <property type="match status" value="1"/>
</dbReference>
<dbReference type="OrthoDB" id="9768177at2"/>